<dbReference type="Proteomes" id="UP001631969">
    <property type="component" value="Unassembled WGS sequence"/>
</dbReference>
<evidence type="ECO:0000313" key="1">
    <source>
        <dbReference type="EMBL" id="MFM9329702.1"/>
    </source>
</evidence>
<reference evidence="1" key="1">
    <citation type="submission" date="2024-12" db="EMBL/GenBank/DDBJ databases">
        <authorList>
            <person name="Wu N."/>
        </authorList>
    </citation>
    <scope>NUCLEOTIDE SEQUENCE</scope>
    <source>
        <strain evidence="1">P15</strain>
    </source>
</reference>
<name>A0ACC7P318_9BACL</name>
<dbReference type="EMBL" id="JBJURJ010000009">
    <property type="protein sequence ID" value="MFM9329702.1"/>
    <property type="molecule type" value="Genomic_DNA"/>
</dbReference>
<organism evidence="1 2">
    <name type="scientific">Paenibacillus mesotrionivorans</name>
    <dbReference type="NCBI Taxonomy" id="3160968"/>
    <lineage>
        <taxon>Bacteria</taxon>
        <taxon>Bacillati</taxon>
        <taxon>Bacillota</taxon>
        <taxon>Bacilli</taxon>
        <taxon>Bacillales</taxon>
        <taxon>Paenibacillaceae</taxon>
        <taxon>Paenibacillus</taxon>
    </lineage>
</organism>
<proteinExistence type="predicted"/>
<keyword evidence="2" id="KW-1185">Reference proteome</keyword>
<comment type="caution">
    <text evidence="1">The sequence shown here is derived from an EMBL/GenBank/DDBJ whole genome shotgun (WGS) entry which is preliminary data.</text>
</comment>
<evidence type="ECO:0000313" key="2">
    <source>
        <dbReference type="Proteomes" id="UP001631969"/>
    </source>
</evidence>
<accession>A0ACC7P318</accession>
<gene>
    <name evidence="1" type="primary">yqfC</name>
    <name evidence="1" type="ORF">ACI1P1_15510</name>
</gene>
<sequence>MRRIRKKLDQWTAGILDIPEDIAQDIPRLTMIGNLRLLIENHRGVLHFSEDRLLLALSRGKVEITGSNLSIRTIMAEEVLVEGIIRGLEYIP</sequence>
<protein>
    <submittedName>
        <fullName evidence="1">Sporulation protein YqfC</fullName>
    </submittedName>
</protein>